<organism evidence="6 7">
    <name type="scientific">Vibrio ulleungensis</name>
    <dbReference type="NCBI Taxonomy" id="2807619"/>
    <lineage>
        <taxon>Bacteria</taxon>
        <taxon>Pseudomonadati</taxon>
        <taxon>Pseudomonadota</taxon>
        <taxon>Gammaproteobacteria</taxon>
        <taxon>Vibrionales</taxon>
        <taxon>Vibrionaceae</taxon>
        <taxon>Vibrio</taxon>
    </lineage>
</organism>
<evidence type="ECO:0000313" key="6">
    <source>
        <dbReference type="EMBL" id="MBM7036773.1"/>
    </source>
</evidence>
<evidence type="ECO:0000256" key="3">
    <source>
        <dbReference type="ARBA" id="ARBA00023125"/>
    </source>
</evidence>
<evidence type="ECO:0000256" key="4">
    <source>
        <dbReference type="ARBA" id="ARBA00023163"/>
    </source>
</evidence>
<protein>
    <submittedName>
        <fullName evidence="6">LysR family transcriptional regulator</fullName>
    </submittedName>
</protein>
<dbReference type="SUPFAM" id="SSF53850">
    <property type="entry name" value="Periplasmic binding protein-like II"/>
    <property type="match status" value="1"/>
</dbReference>
<dbReference type="Gene3D" id="3.40.190.290">
    <property type="match status" value="1"/>
</dbReference>
<sequence>MLQLDQIEAYLAVYELGSIAKAAKKLNLRHAEASLLIENLEIALDTKLFERSKNSITPTQAGILLFPHAQQFAHQGERILHLSASSNLSSGSLRIGLDHMVPIEEIEGAIAKVSSKYQLLEINVTRGLSQDLIQQLETDELDVIVHVFFTDAPSQTERTLLRYLVWVACCSPDSEFADLDLISNDQLAKRRQICCASMFNNPLTKIGGKAAFETWQCTDQEDVARLIEEDLGWGYLPQALYREREALGLLTKFNTESNAGDVNITTRLELLHSSSRTLSEPQQMFLDLLIDQK</sequence>
<evidence type="ECO:0000313" key="7">
    <source>
        <dbReference type="Proteomes" id="UP000809621"/>
    </source>
</evidence>
<name>A0ABS2HKQ3_9VIBR</name>
<feature type="domain" description="HTH lysR-type" evidence="5">
    <location>
        <begin position="2"/>
        <end position="59"/>
    </location>
</feature>
<comment type="caution">
    <text evidence="6">The sequence shown here is derived from an EMBL/GenBank/DDBJ whole genome shotgun (WGS) entry which is preliminary data.</text>
</comment>
<dbReference type="Proteomes" id="UP000809621">
    <property type="component" value="Unassembled WGS sequence"/>
</dbReference>
<dbReference type="InterPro" id="IPR005119">
    <property type="entry name" value="LysR_subst-bd"/>
</dbReference>
<proteinExistence type="inferred from homology"/>
<comment type="similarity">
    <text evidence="1">Belongs to the LysR transcriptional regulatory family.</text>
</comment>
<dbReference type="SUPFAM" id="SSF46785">
    <property type="entry name" value="Winged helix' DNA-binding domain"/>
    <property type="match status" value="1"/>
</dbReference>
<dbReference type="Pfam" id="PF03466">
    <property type="entry name" value="LysR_substrate"/>
    <property type="match status" value="1"/>
</dbReference>
<evidence type="ECO:0000256" key="1">
    <source>
        <dbReference type="ARBA" id="ARBA00009437"/>
    </source>
</evidence>
<evidence type="ECO:0000256" key="2">
    <source>
        <dbReference type="ARBA" id="ARBA00023015"/>
    </source>
</evidence>
<dbReference type="PANTHER" id="PTHR30126">
    <property type="entry name" value="HTH-TYPE TRANSCRIPTIONAL REGULATOR"/>
    <property type="match status" value="1"/>
</dbReference>
<dbReference type="Gene3D" id="1.10.10.10">
    <property type="entry name" value="Winged helix-like DNA-binding domain superfamily/Winged helix DNA-binding domain"/>
    <property type="match status" value="1"/>
</dbReference>
<keyword evidence="7" id="KW-1185">Reference proteome</keyword>
<accession>A0ABS2HKQ3</accession>
<reference evidence="6 7" key="1">
    <citation type="submission" date="2021-02" db="EMBL/GenBank/DDBJ databases">
        <authorList>
            <person name="Park J.-S."/>
        </authorList>
    </citation>
    <scope>NUCLEOTIDE SEQUENCE [LARGE SCALE GENOMIC DNA]</scope>
    <source>
        <strain evidence="6 7">188UL20-2</strain>
    </source>
</reference>
<dbReference type="InterPro" id="IPR000847">
    <property type="entry name" value="LysR_HTH_N"/>
</dbReference>
<dbReference type="Pfam" id="PF00126">
    <property type="entry name" value="HTH_1"/>
    <property type="match status" value="1"/>
</dbReference>
<dbReference type="PANTHER" id="PTHR30126:SF91">
    <property type="entry name" value="LYSR FAMILY TRANSCRIPTIONAL REGULATOR"/>
    <property type="match status" value="1"/>
</dbReference>
<dbReference type="RefSeq" id="WP_205158329.1">
    <property type="nucleotide sequence ID" value="NZ_JAFEUM010000003.1"/>
</dbReference>
<evidence type="ECO:0000259" key="5">
    <source>
        <dbReference type="PROSITE" id="PS50931"/>
    </source>
</evidence>
<dbReference type="InterPro" id="IPR036390">
    <property type="entry name" value="WH_DNA-bd_sf"/>
</dbReference>
<dbReference type="EMBL" id="JAFEUM010000003">
    <property type="protein sequence ID" value="MBM7036773.1"/>
    <property type="molecule type" value="Genomic_DNA"/>
</dbReference>
<keyword evidence="3" id="KW-0238">DNA-binding</keyword>
<dbReference type="CDD" id="cd05466">
    <property type="entry name" value="PBP2_LTTR_substrate"/>
    <property type="match status" value="1"/>
</dbReference>
<keyword evidence="2" id="KW-0805">Transcription regulation</keyword>
<dbReference type="InterPro" id="IPR036388">
    <property type="entry name" value="WH-like_DNA-bd_sf"/>
</dbReference>
<dbReference type="PROSITE" id="PS50931">
    <property type="entry name" value="HTH_LYSR"/>
    <property type="match status" value="1"/>
</dbReference>
<keyword evidence="4" id="KW-0804">Transcription</keyword>
<gene>
    <name evidence="6" type="ORF">JQC93_10210</name>
</gene>